<evidence type="ECO:0000259" key="1">
    <source>
        <dbReference type="Pfam" id="PF01243"/>
    </source>
</evidence>
<dbReference type="EMBL" id="BSTJ01000003">
    <property type="protein sequence ID" value="GLY74591.1"/>
    <property type="molecule type" value="Genomic_DNA"/>
</dbReference>
<feature type="domain" description="Pyridoxamine 5'-phosphate oxidase N-terminal" evidence="1">
    <location>
        <begin position="21"/>
        <end position="119"/>
    </location>
</feature>
<dbReference type="Proteomes" id="UP001165135">
    <property type="component" value="Unassembled WGS sequence"/>
</dbReference>
<evidence type="ECO:0000313" key="3">
    <source>
        <dbReference type="Proteomes" id="UP001165135"/>
    </source>
</evidence>
<dbReference type="Pfam" id="PF01243">
    <property type="entry name" value="PNPOx_N"/>
    <property type="match status" value="1"/>
</dbReference>
<organism evidence="2 3">
    <name type="scientific">Actinoallomurus iriomotensis</name>
    <dbReference type="NCBI Taxonomy" id="478107"/>
    <lineage>
        <taxon>Bacteria</taxon>
        <taxon>Bacillati</taxon>
        <taxon>Actinomycetota</taxon>
        <taxon>Actinomycetes</taxon>
        <taxon>Streptosporangiales</taxon>
        <taxon>Thermomonosporaceae</taxon>
        <taxon>Actinoallomurus</taxon>
    </lineage>
</organism>
<proteinExistence type="predicted"/>
<protein>
    <recommendedName>
        <fullName evidence="1">Pyridoxamine 5'-phosphate oxidase N-terminal domain-containing protein</fullName>
    </recommendedName>
</protein>
<comment type="caution">
    <text evidence="2">The sequence shown here is derived from an EMBL/GenBank/DDBJ whole genome shotgun (WGS) entry which is preliminary data.</text>
</comment>
<dbReference type="Gene3D" id="2.30.110.10">
    <property type="entry name" value="Electron Transport, Fmn-binding Protein, Chain A"/>
    <property type="match status" value="1"/>
</dbReference>
<sequence length="167" mass="18535">MAGTDVLRSPPGDAEAMTAQQTARRIIEAGNYLTLATANRDGRPWASPVYYTPDGGIDLFWVSRPGSRHSRNIAERSEVGIVIYDSQVPLGDAEAVYLTARAEQVGEADLERYAGVFRRRRPELASFTPERLRTPHPLRLYRAHVLEASVLLNDDGPDIRVPVRVPV</sequence>
<dbReference type="InterPro" id="IPR012349">
    <property type="entry name" value="Split_barrel_FMN-bd"/>
</dbReference>
<accession>A0A9W6REX1</accession>
<reference evidence="2" key="1">
    <citation type="submission" date="2023-03" db="EMBL/GenBank/DDBJ databases">
        <title>Actinoallomurus iriomotensis NBRC 103681.</title>
        <authorList>
            <person name="Ichikawa N."/>
            <person name="Sato H."/>
            <person name="Tonouchi N."/>
        </authorList>
    </citation>
    <scope>NUCLEOTIDE SEQUENCE</scope>
    <source>
        <strain evidence="2">NBRC 103681</strain>
    </source>
</reference>
<gene>
    <name evidence="2" type="ORF">Airi01_028580</name>
</gene>
<dbReference type="SUPFAM" id="SSF50475">
    <property type="entry name" value="FMN-binding split barrel"/>
    <property type="match status" value="1"/>
</dbReference>
<evidence type="ECO:0000313" key="2">
    <source>
        <dbReference type="EMBL" id="GLY74591.1"/>
    </source>
</evidence>
<dbReference type="AlphaFoldDB" id="A0A9W6REX1"/>
<name>A0A9W6REX1_9ACTN</name>
<dbReference type="InterPro" id="IPR011576">
    <property type="entry name" value="Pyridox_Oxase_N"/>
</dbReference>